<organism evidence="3 4">
    <name type="scientific">Rhodanobacter geophilus</name>
    <dbReference type="NCBI Taxonomy" id="3162488"/>
    <lineage>
        <taxon>Bacteria</taxon>
        <taxon>Pseudomonadati</taxon>
        <taxon>Pseudomonadota</taxon>
        <taxon>Gammaproteobacteria</taxon>
        <taxon>Lysobacterales</taxon>
        <taxon>Rhodanobacteraceae</taxon>
        <taxon>Rhodanobacter</taxon>
    </lineage>
</organism>
<evidence type="ECO:0000313" key="4">
    <source>
        <dbReference type="Proteomes" id="UP001556170"/>
    </source>
</evidence>
<comment type="caution">
    <text evidence="3">The sequence shown here is derived from an EMBL/GenBank/DDBJ whole genome shotgun (WGS) entry which is preliminary data.</text>
</comment>
<proteinExistence type="predicted"/>
<gene>
    <name evidence="3" type="ORF">ABQJ56_15255</name>
</gene>
<dbReference type="InterPro" id="IPR025240">
    <property type="entry name" value="DUF4189"/>
</dbReference>
<keyword evidence="1" id="KW-0732">Signal</keyword>
<feature type="signal peptide" evidence="1">
    <location>
        <begin position="1"/>
        <end position="22"/>
    </location>
</feature>
<sequence length="166" mass="17799">MKRWFSISLLGTLLYVSIPGHAQQCVYGSQDGGQCVPADQVPGYQESLQDPQARPPRPQLRWADRWGAIAIDDTSSVGVSENQTSKSAAIAEALQRCASKSNNQSCKISLAYYNQCAALAWGTKFESTAGALHAEDAQKNALISCSKGASDCKVVYTACALPVRVQ</sequence>
<dbReference type="EMBL" id="JBFOHL010000016">
    <property type="protein sequence ID" value="MEW9625586.1"/>
    <property type="molecule type" value="Genomic_DNA"/>
</dbReference>
<evidence type="ECO:0000256" key="1">
    <source>
        <dbReference type="SAM" id="SignalP"/>
    </source>
</evidence>
<reference evidence="3 4" key="1">
    <citation type="submission" date="2024-06" db="EMBL/GenBank/DDBJ databases">
        <authorList>
            <person name="Woo H."/>
        </authorList>
    </citation>
    <scope>NUCLEOTIDE SEQUENCE [LARGE SCALE GENOMIC DNA]</scope>
    <source>
        <strain evidence="3 4">S2-g</strain>
    </source>
</reference>
<keyword evidence="4" id="KW-1185">Reference proteome</keyword>
<name>A0ABV3QTC8_9GAMM</name>
<evidence type="ECO:0000313" key="3">
    <source>
        <dbReference type="EMBL" id="MEW9625586.1"/>
    </source>
</evidence>
<dbReference type="Pfam" id="PF13827">
    <property type="entry name" value="DUF4189"/>
    <property type="match status" value="1"/>
</dbReference>
<dbReference type="Proteomes" id="UP001556170">
    <property type="component" value="Unassembled WGS sequence"/>
</dbReference>
<dbReference type="RefSeq" id="WP_367845877.1">
    <property type="nucleotide sequence ID" value="NZ_JBFOHL010000016.1"/>
</dbReference>
<feature type="domain" description="DUF4189" evidence="2">
    <location>
        <begin position="66"/>
        <end position="159"/>
    </location>
</feature>
<accession>A0ABV3QTC8</accession>
<evidence type="ECO:0000259" key="2">
    <source>
        <dbReference type="Pfam" id="PF13827"/>
    </source>
</evidence>
<protein>
    <submittedName>
        <fullName evidence="3">DUF4189 domain-containing protein</fullName>
    </submittedName>
</protein>
<feature type="chain" id="PRO_5046987047" evidence="1">
    <location>
        <begin position="23"/>
        <end position="166"/>
    </location>
</feature>